<reference evidence="1 2" key="1">
    <citation type="journal article" date="2006" name="Science">
        <title>The genome of black cottonwood, Populus trichocarpa (Torr. &amp; Gray).</title>
        <authorList>
            <person name="Tuskan G.A."/>
            <person name="Difazio S."/>
            <person name="Jansson S."/>
            <person name="Bohlmann J."/>
            <person name="Grigoriev I."/>
            <person name="Hellsten U."/>
            <person name="Putnam N."/>
            <person name="Ralph S."/>
            <person name="Rombauts S."/>
            <person name="Salamov A."/>
            <person name="Schein J."/>
            <person name="Sterck L."/>
            <person name="Aerts A."/>
            <person name="Bhalerao R.R."/>
            <person name="Bhalerao R.P."/>
            <person name="Blaudez D."/>
            <person name="Boerjan W."/>
            <person name="Brun A."/>
            <person name="Brunner A."/>
            <person name="Busov V."/>
            <person name="Campbell M."/>
            <person name="Carlson J."/>
            <person name="Chalot M."/>
            <person name="Chapman J."/>
            <person name="Chen G.L."/>
            <person name="Cooper D."/>
            <person name="Coutinho P.M."/>
            <person name="Couturier J."/>
            <person name="Covert S."/>
            <person name="Cronk Q."/>
            <person name="Cunningham R."/>
            <person name="Davis J."/>
            <person name="Degroeve S."/>
            <person name="Dejardin A."/>
            <person name="Depamphilis C."/>
            <person name="Detter J."/>
            <person name="Dirks B."/>
            <person name="Dubchak I."/>
            <person name="Duplessis S."/>
            <person name="Ehlting J."/>
            <person name="Ellis B."/>
            <person name="Gendler K."/>
            <person name="Goodstein D."/>
            <person name="Gribskov M."/>
            <person name="Grimwood J."/>
            <person name="Groover A."/>
            <person name="Gunter L."/>
            <person name="Hamberger B."/>
            <person name="Heinze B."/>
            <person name="Helariutta Y."/>
            <person name="Henrissat B."/>
            <person name="Holligan D."/>
            <person name="Holt R."/>
            <person name="Huang W."/>
            <person name="Islam-Faridi N."/>
            <person name="Jones S."/>
            <person name="Jones-Rhoades M."/>
            <person name="Jorgensen R."/>
            <person name="Joshi C."/>
            <person name="Kangasjarvi J."/>
            <person name="Karlsson J."/>
            <person name="Kelleher C."/>
            <person name="Kirkpatrick R."/>
            <person name="Kirst M."/>
            <person name="Kohler A."/>
            <person name="Kalluri U."/>
            <person name="Larimer F."/>
            <person name="Leebens-Mack J."/>
            <person name="Leple J.C."/>
            <person name="Locascio P."/>
            <person name="Lou Y."/>
            <person name="Lucas S."/>
            <person name="Martin F."/>
            <person name="Montanini B."/>
            <person name="Napoli C."/>
            <person name="Nelson D.R."/>
            <person name="Nelson C."/>
            <person name="Nieminen K."/>
            <person name="Nilsson O."/>
            <person name="Pereda V."/>
            <person name="Peter G."/>
            <person name="Philippe R."/>
            <person name="Pilate G."/>
            <person name="Poliakov A."/>
            <person name="Razumovskaya J."/>
            <person name="Richardson P."/>
            <person name="Rinaldi C."/>
            <person name="Ritland K."/>
            <person name="Rouze P."/>
            <person name="Ryaboy D."/>
            <person name="Schmutz J."/>
            <person name="Schrader J."/>
            <person name="Segerman B."/>
            <person name="Shin H."/>
            <person name="Siddiqui A."/>
            <person name="Sterky F."/>
            <person name="Terry A."/>
            <person name="Tsai C.J."/>
            <person name="Uberbacher E."/>
            <person name="Unneberg P."/>
            <person name="Vahala J."/>
            <person name="Wall K."/>
            <person name="Wessler S."/>
            <person name="Yang G."/>
            <person name="Yin T."/>
            <person name="Douglas C."/>
            <person name="Marra M."/>
            <person name="Sandberg G."/>
            <person name="Van de Peer Y."/>
            <person name="Rokhsar D."/>
        </authorList>
    </citation>
    <scope>NUCLEOTIDE SEQUENCE [LARGE SCALE GENOMIC DNA]</scope>
    <source>
        <strain evidence="2">cv. Nisqually</strain>
    </source>
</reference>
<proteinExistence type="predicted"/>
<sequence>MNVRFSEGVTCMKNGKQDSTYQNWRWQPRDCSFPKFSAELLLEKLGGKRLMFVGDSINLNQWVSLSCLIQSAIPPAKKRLRYSDYIQAFIIEECNASIEFYRAPFLVESNSDPPMSRDGKRDPIIMAGSISKSTGDNWKRIDYLIFIPIYGG</sequence>
<accession>A0ACC0SK86</accession>
<dbReference type="EMBL" id="CM009297">
    <property type="protein sequence ID" value="KAI9389618.1"/>
    <property type="molecule type" value="Genomic_DNA"/>
</dbReference>
<gene>
    <name evidence="1" type="ORF">POPTR_008G070101v4</name>
</gene>
<protein>
    <submittedName>
        <fullName evidence="1">Uncharacterized protein</fullName>
    </submittedName>
</protein>
<name>A0ACC0SK86_POPTR</name>
<evidence type="ECO:0000313" key="2">
    <source>
        <dbReference type="Proteomes" id="UP000006729"/>
    </source>
</evidence>
<dbReference type="Proteomes" id="UP000006729">
    <property type="component" value="Chromosome 8"/>
</dbReference>
<evidence type="ECO:0000313" key="1">
    <source>
        <dbReference type="EMBL" id="KAI9389618.1"/>
    </source>
</evidence>
<keyword evidence="2" id="KW-1185">Reference proteome</keyword>
<organism evidence="1 2">
    <name type="scientific">Populus trichocarpa</name>
    <name type="common">Western balsam poplar</name>
    <name type="synonym">Populus balsamifera subsp. trichocarpa</name>
    <dbReference type="NCBI Taxonomy" id="3694"/>
    <lineage>
        <taxon>Eukaryota</taxon>
        <taxon>Viridiplantae</taxon>
        <taxon>Streptophyta</taxon>
        <taxon>Embryophyta</taxon>
        <taxon>Tracheophyta</taxon>
        <taxon>Spermatophyta</taxon>
        <taxon>Magnoliopsida</taxon>
        <taxon>eudicotyledons</taxon>
        <taxon>Gunneridae</taxon>
        <taxon>Pentapetalae</taxon>
        <taxon>rosids</taxon>
        <taxon>fabids</taxon>
        <taxon>Malpighiales</taxon>
        <taxon>Salicaceae</taxon>
        <taxon>Saliceae</taxon>
        <taxon>Populus</taxon>
    </lineage>
</organism>
<comment type="caution">
    <text evidence="1">The sequence shown here is derived from an EMBL/GenBank/DDBJ whole genome shotgun (WGS) entry which is preliminary data.</text>
</comment>